<reference evidence="2 3" key="1">
    <citation type="submission" date="2024-02" db="EMBL/GenBank/DDBJ databases">
        <title>Chromosome-scale genome assembly of the rough periwinkle Littorina saxatilis.</title>
        <authorList>
            <person name="De Jode A."/>
            <person name="Faria R."/>
            <person name="Formenti G."/>
            <person name="Sims Y."/>
            <person name="Smith T.P."/>
            <person name="Tracey A."/>
            <person name="Wood J.M.D."/>
            <person name="Zagrodzka Z.B."/>
            <person name="Johannesson K."/>
            <person name="Butlin R.K."/>
            <person name="Leder E.H."/>
        </authorList>
    </citation>
    <scope>NUCLEOTIDE SEQUENCE [LARGE SCALE GENOMIC DNA]</scope>
    <source>
        <strain evidence="2">Snail1</strain>
        <tissue evidence="2">Muscle</tissue>
    </source>
</reference>
<dbReference type="EMBL" id="JBAMIC010000021">
    <property type="protein sequence ID" value="KAK7092474.1"/>
    <property type="molecule type" value="Genomic_DNA"/>
</dbReference>
<keyword evidence="3" id="KW-1185">Reference proteome</keyword>
<organism evidence="2 3">
    <name type="scientific">Littorina saxatilis</name>
    <dbReference type="NCBI Taxonomy" id="31220"/>
    <lineage>
        <taxon>Eukaryota</taxon>
        <taxon>Metazoa</taxon>
        <taxon>Spiralia</taxon>
        <taxon>Lophotrochozoa</taxon>
        <taxon>Mollusca</taxon>
        <taxon>Gastropoda</taxon>
        <taxon>Caenogastropoda</taxon>
        <taxon>Littorinimorpha</taxon>
        <taxon>Littorinoidea</taxon>
        <taxon>Littorinidae</taxon>
        <taxon>Littorina</taxon>
    </lineage>
</organism>
<dbReference type="AlphaFoldDB" id="A0AAN9AT34"/>
<evidence type="ECO:0000313" key="3">
    <source>
        <dbReference type="Proteomes" id="UP001374579"/>
    </source>
</evidence>
<feature type="transmembrane region" description="Helical" evidence="1">
    <location>
        <begin position="7"/>
        <end position="26"/>
    </location>
</feature>
<keyword evidence="1" id="KW-1133">Transmembrane helix</keyword>
<dbReference type="Proteomes" id="UP001374579">
    <property type="component" value="Unassembled WGS sequence"/>
</dbReference>
<accession>A0AAN9AT34</accession>
<name>A0AAN9AT34_9CAEN</name>
<keyword evidence="1" id="KW-0472">Membrane</keyword>
<comment type="caution">
    <text evidence="2">The sequence shown here is derived from an EMBL/GenBank/DDBJ whole genome shotgun (WGS) entry which is preliminary data.</text>
</comment>
<evidence type="ECO:0000256" key="1">
    <source>
        <dbReference type="SAM" id="Phobius"/>
    </source>
</evidence>
<proteinExistence type="predicted"/>
<protein>
    <submittedName>
        <fullName evidence="2">Uncharacterized protein</fullName>
    </submittedName>
</protein>
<keyword evidence="1" id="KW-0812">Transmembrane</keyword>
<evidence type="ECO:0000313" key="2">
    <source>
        <dbReference type="EMBL" id="KAK7092474.1"/>
    </source>
</evidence>
<sequence>MGTRTKTLLVATGWTTCVIVFILAFIRTPRPHSLIFASEKFLPPPPSRHKCNDAITNMLIGHWDELDVKESDKLRMYNYYDQVLKTRGVQYGIERPDRRCGNVYNNWYRALCHPGGPTPCCYNSTVCVNSSLQKCSYPRCFDLRNQIEADLATWRAQNDACQPRKMTAAEICSLLGNASVYFIGDSLVRHLYMAFTMLAKGTEDNVFHYTNMSADLSSLCRGRLLFSNIKCRPVVLHSPVLCNGAVRTKFMELRNIGKTKQIVTEILSLGNLSRSLVVFGIGVDDRYNANIIQQRIWKPLLQQMKSKNLTKPKIVWTTPHIIGPIKAVAKDYRAQFKQDFPHVYDFTHKMIAFLKQRSIPVLSSYNITMGVMSHDGIHHGMGVNMLREELASRGQWW</sequence>
<gene>
    <name evidence="2" type="ORF">V1264_008212</name>
</gene>